<dbReference type="InterPro" id="IPR014986">
    <property type="entry name" value="XkdN-like"/>
</dbReference>
<comment type="caution">
    <text evidence="1">The sequence shown here is derived from an EMBL/GenBank/DDBJ whole genome shotgun (WGS) entry which is preliminary data.</text>
</comment>
<evidence type="ECO:0000313" key="1">
    <source>
        <dbReference type="EMBL" id="MBC2004448.1"/>
    </source>
</evidence>
<reference evidence="1 2" key="1">
    <citation type="submission" date="2020-03" db="EMBL/GenBank/DDBJ databases">
        <title>Soil Listeria distribution.</title>
        <authorList>
            <person name="Liao J."/>
            <person name="Wiedmann M."/>
        </authorList>
    </citation>
    <scope>NUCLEOTIDE SEQUENCE [LARGE SCALE GENOMIC DNA]</scope>
    <source>
        <strain evidence="1 2">FSL L7-0435</strain>
    </source>
</reference>
<dbReference type="RefSeq" id="WP_185533564.1">
    <property type="nucleotide sequence ID" value="NZ_JAARWW010000005.1"/>
</dbReference>
<dbReference type="Proteomes" id="UP000546806">
    <property type="component" value="Unassembled WGS sequence"/>
</dbReference>
<evidence type="ECO:0000313" key="2">
    <source>
        <dbReference type="Proteomes" id="UP000546806"/>
    </source>
</evidence>
<accession>A0A842CQK7</accession>
<protein>
    <submittedName>
        <fullName evidence="1">Phage portal protein</fullName>
    </submittedName>
</protein>
<gene>
    <name evidence="1" type="ORF">HCA78_11760</name>
</gene>
<dbReference type="EMBL" id="JAARWW010000005">
    <property type="protein sequence ID" value="MBC2004448.1"/>
    <property type="molecule type" value="Genomic_DNA"/>
</dbReference>
<dbReference type="AlphaFoldDB" id="A0A842CQK7"/>
<dbReference type="InterPro" id="IPR038559">
    <property type="entry name" value="XkdN-like_sf"/>
</dbReference>
<proteinExistence type="predicted"/>
<dbReference type="Gene3D" id="3.30.2220.30">
    <property type="match status" value="1"/>
</dbReference>
<sequence>MTKEKVSENVEIEDKVQDISAFLPGAFEDTKKMELAISPRFRDKDGIPIKFKFESVSSERITALRKECTRRMTSSRNRQVGETFDSEKFQARLALESTVYPDFTNKDLLKAYNTVSATELAQKILSVPGDYTEWINAAAAVNGFDESFDSNDEDFYKEEAKN</sequence>
<dbReference type="Pfam" id="PF08890">
    <property type="entry name" value="Phage_TAC_5"/>
    <property type="match status" value="1"/>
</dbReference>
<organism evidence="1 2">
    <name type="scientific">Listeria booriae</name>
    <dbReference type="NCBI Taxonomy" id="1552123"/>
    <lineage>
        <taxon>Bacteria</taxon>
        <taxon>Bacillati</taxon>
        <taxon>Bacillota</taxon>
        <taxon>Bacilli</taxon>
        <taxon>Bacillales</taxon>
        <taxon>Listeriaceae</taxon>
        <taxon>Listeria</taxon>
    </lineage>
</organism>
<name>A0A842CQK7_9LIST</name>